<comment type="subcellular location">
    <subcellularLocation>
        <location evidence="1">Mitochondrion outer membrane</location>
        <topology evidence="1">Single-pass membrane protein</topology>
    </subcellularLocation>
</comment>
<dbReference type="GO" id="GO:0005742">
    <property type="term" value="C:mitochondrial outer membrane translocase complex"/>
    <property type="evidence" value="ECO:0007669"/>
    <property type="project" value="InterPro"/>
</dbReference>
<dbReference type="GO" id="GO:0030150">
    <property type="term" value="P:protein import into mitochondrial matrix"/>
    <property type="evidence" value="ECO:0007669"/>
    <property type="project" value="InterPro"/>
</dbReference>
<keyword evidence="11" id="KW-1185">Reference proteome</keyword>
<dbReference type="RefSeq" id="XP_025598571.1">
    <property type="nucleotide sequence ID" value="XM_025742375.1"/>
</dbReference>
<dbReference type="GO" id="GO:0045040">
    <property type="term" value="P:protein insertion into mitochondrial outer membrane"/>
    <property type="evidence" value="ECO:0007669"/>
    <property type="project" value="TreeGrafter"/>
</dbReference>
<evidence type="ECO:0000256" key="1">
    <source>
        <dbReference type="ARBA" id="ARBA00004572"/>
    </source>
</evidence>
<dbReference type="InterPro" id="IPR012621">
    <property type="entry name" value="Tom7"/>
</dbReference>
<protein>
    <submittedName>
        <fullName evidence="10">Putative mitochondrial import receptor subunit tom7</fullName>
    </submittedName>
</protein>
<dbReference type="STRING" id="58919.A0A316ZBI9"/>
<keyword evidence="10" id="KW-0675">Receptor</keyword>
<comment type="similarity">
    <text evidence="2">Belongs to the Tom7 family.</text>
</comment>
<evidence type="ECO:0000256" key="6">
    <source>
        <dbReference type="ARBA" id="ARBA00022927"/>
    </source>
</evidence>
<dbReference type="Proteomes" id="UP000245946">
    <property type="component" value="Unassembled WGS sequence"/>
</dbReference>
<dbReference type="PANTHER" id="PTHR34944:SF2">
    <property type="entry name" value="MITOCHONDRIAL IMPORT RECEPTOR SUBUNIT TOM7"/>
    <property type="match status" value="1"/>
</dbReference>
<dbReference type="EMBL" id="KZ819292">
    <property type="protein sequence ID" value="PWN98292.1"/>
    <property type="molecule type" value="Genomic_DNA"/>
</dbReference>
<keyword evidence="9" id="KW-0472">Membrane</keyword>
<evidence type="ECO:0000256" key="7">
    <source>
        <dbReference type="ARBA" id="ARBA00022989"/>
    </source>
</evidence>
<evidence type="ECO:0000256" key="9">
    <source>
        <dbReference type="ARBA" id="ARBA00023136"/>
    </source>
</evidence>
<organism evidence="10 11">
    <name type="scientific">Tilletiopsis washingtonensis</name>
    <dbReference type="NCBI Taxonomy" id="58919"/>
    <lineage>
        <taxon>Eukaryota</taxon>
        <taxon>Fungi</taxon>
        <taxon>Dikarya</taxon>
        <taxon>Basidiomycota</taxon>
        <taxon>Ustilaginomycotina</taxon>
        <taxon>Exobasidiomycetes</taxon>
        <taxon>Entylomatales</taxon>
        <taxon>Entylomatales incertae sedis</taxon>
        <taxon>Tilletiopsis</taxon>
    </lineage>
</organism>
<dbReference type="GeneID" id="37269919"/>
<evidence type="ECO:0000256" key="8">
    <source>
        <dbReference type="ARBA" id="ARBA00023128"/>
    </source>
</evidence>
<evidence type="ECO:0000313" key="11">
    <source>
        <dbReference type="Proteomes" id="UP000245946"/>
    </source>
</evidence>
<reference evidence="10 11" key="1">
    <citation type="journal article" date="2018" name="Mol. Biol. Evol.">
        <title>Broad Genomic Sampling Reveals a Smut Pathogenic Ancestry of the Fungal Clade Ustilaginomycotina.</title>
        <authorList>
            <person name="Kijpornyongpan T."/>
            <person name="Mondo S.J."/>
            <person name="Barry K."/>
            <person name="Sandor L."/>
            <person name="Lee J."/>
            <person name="Lipzen A."/>
            <person name="Pangilinan J."/>
            <person name="LaButti K."/>
            <person name="Hainaut M."/>
            <person name="Henrissat B."/>
            <person name="Grigoriev I.V."/>
            <person name="Spatafora J.W."/>
            <person name="Aime M.C."/>
        </authorList>
    </citation>
    <scope>NUCLEOTIDE SEQUENCE [LARGE SCALE GENOMIC DNA]</scope>
    <source>
        <strain evidence="10 11">MCA 4186</strain>
    </source>
</reference>
<name>A0A316ZBI9_9BASI</name>
<proteinExistence type="inferred from homology"/>
<evidence type="ECO:0000256" key="5">
    <source>
        <dbReference type="ARBA" id="ARBA00022787"/>
    </source>
</evidence>
<evidence type="ECO:0000313" key="10">
    <source>
        <dbReference type="EMBL" id="PWN98292.1"/>
    </source>
</evidence>
<dbReference type="PANTHER" id="PTHR34944">
    <property type="entry name" value="MITOCHONDRIAL IMPORT RECEPTOR SUBUNIT TOM7"/>
    <property type="match status" value="1"/>
</dbReference>
<accession>A0A316ZBI9</accession>
<evidence type="ECO:0000256" key="3">
    <source>
        <dbReference type="ARBA" id="ARBA00022448"/>
    </source>
</evidence>
<keyword evidence="5" id="KW-1000">Mitochondrion outer membrane</keyword>
<dbReference type="OrthoDB" id="284357at2759"/>
<dbReference type="AlphaFoldDB" id="A0A316ZBI9"/>
<keyword evidence="4" id="KW-0812">Transmembrane</keyword>
<keyword evidence="3" id="KW-0813">Transport</keyword>
<evidence type="ECO:0000256" key="2">
    <source>
        <dbReference type="ARBA" id="ARBA00010917"/>
    </source>
</evidence>
<gene>
    <name evidence="10" type="ORF">FA09DRAFT_329892</name>
</gene>
<evidence type="ECO:0000256" key="4">
    <source>
        <dbReference type="ARBA" id="ARBA00022692"/>
    </source>
</evidence>
<sequence length="53" mass="5829">MAAALSEDTKERIVRAIDLGKNVLHYGWVPFVLYIGYTQGGRPSLIQLVSPLA</sequence>
<keyword evidence="7" id="KW-1133">Transmembrane helix</keyword>
<keyword evidence="6" id="KW-0653">Protein transport</keyword>
<dbReference type="Pfam" id="PF08038">
    <property type="entry name" value="Tom7"/>
    <property type="match status" value="1"/>
</dbReference>
<keyword evidence="8" id="KW-0496">Mitochondrion</keyword>